<keyword evidence="1" id="KW-0472">Membrane</keyword>
<dbReference type="EMBL" id="OBML01000001">
    <property type="protein sequence ID" value="SOB89214.1"/>
    <property type="molecule type" value="Genomic_DNA"/>
</dbReference>
<dbReference type="PANTHER" id="PTHR30188">
    <property type="entry name" value="ABC TRANSPORTER PERMEASE PROTEIN-RELATED"/>
    <property type="match status" value="1"/>
</dbReference>
<feature type="transmembrane region" description="Helical" evidence="1">
    <location>
        <begin position="175"/>
        <end position="198"/>
    </location>
</feature>
<dbReference type="Pfam" id="PF13466">
    <property type="entry name" value="STAS_2"/>
    <property type="match status" value="1"/>
</dbReference>
<dbReference type="PANTHER" id="PTHR30188:SF3">
    <property type="entry name" value="ABC TRANSPORTER PERMEASE"/>
    <property type="match status" value="1"/>
</dbReference>
<dbReference type="InterPro" id="IPR002645">
    <property type="entry name" value="STAS_dom"/>
</dbReference>
<accession>A0A285R5R1</accession>
<dbReference type="InterPro" id="IPR036513">
    <property type="entry name" value="STAS_dom_sf"/>
</dbReference>
<keyword evidence="1" id="KW-0812">Transmembrane</keyword>
<feature type="transmembrane region" description="Helical" evidence="1">
    <location>
        <begin position="268"/>
        <end position="298"/>
    </location>
</feature>
<dbReference type="PROSITE" id="PS50801">
    <property type="entry name" value="STAS"/>
    <property type="match status" value="1"/>
</dbReference>
<proteinExistence type="predicted"/>
<dbReference type="SUPFAM" id="SSF52091">
    <property type="entry name" value="SpoIIaa-like"/>
    <property type="match status" value="1"/>
</dbReference>
<feature type="transmembrane region" description="Helical" evidence="1">
    <location>
        <begin position="358"/>
        <end position="379"/>
    </location>
</feature>
<evidence type="ECO:0000313" key="4">
    <source>
        <dbReference type="Proteomes" id="UP000219331"/>
    </source>
</evidence>
<feature type="domain" description="STAS" evidence="2">
    <location>
        <begin position="10"/>
        <end position="102"/>
    </location>
</feature>
<feature type="transmembrane region" description="Helical" evidence="1">
    <location>
        <begin position="318"/>
        <end position="338"/>
    </location>
</feature>
<organism evidence="3 4">
    <name type="scientific">Stappia indica</name>
    <dbReference type="NCBI Taxonomy" id="538381"/>
    <lineage>
        <taxon>Bacteria</taxon>
        <taxon>Pseudomonadati</taxon>
        <taxon>Pseudomonadota</taxon>
        <taxon>Alphaproteobacteria</taxon>
        <taxon>Hyphomicrobiales</taxon>
        <taxon>Stappiaceae</taxon>
        <taxon>Stappia</taxon>
    </lineage>
</organism>
<reference evidence="3 4" key="1">
    <citation type="submission" date="2017-08" db="EMBL/GenBank/DDBJ databases">
        <authorList>
            <person name="de Groot N.N."/>
        </authorList>
    </citation>
    <scope>NUCLEOTIDE SEQUENCE [LARGE SCALE GENOMIC DNA]</scope>
    <source>
        <strain evidence="3 4">USBA 352</strain>
    </source>
</reference>
<dbReference type="STRING" id="538381.GCA_001696535_01204"/>
<evidence type="ECO:0000313" key="3">
    <source>
        <dbReference type="EMBL" id="SOB89214.1"/>
    </source>
</evidence>
<dbReference type="Proteomes" id="UP000219331">
    <property type="component" value="Unassembled WGS sequence"/>
</dbReference>
<sequence length="381" mass="41290">MTVEAAQEIPRISAQEKDGDLLLVLAGPWTIQHSEILEQAVESLGAPSARRIHVDLSQVGRMDTAGAWMVHRMRGDLEFHGARVSLHGVRSSFDALISEVEQHHPPPWKPQRSRFSLFGLFERTGRQVVGIGQDVLAVLHIVGSLVGVLSSVFVRPRCLRLVSIATQFDRACIGAVPIVMLMSFLIGAIIAQQGGFYLRQFGADVYVVDLSGVLVLREIGVILTAIMVAGRSGSAFTAEIGSMKMREEIDALHVIGLRVTEVLILPRLFALILALPILTFLSNLAALFGAGLISWLYLDMAPRVFINLMRQSVTVDTLMVGIVKAPFMALIIGLVACVEGMKVSGSAESLGHHTTMSVVKAIFMVIVVDGLFAIFFSSIGI</sequence>
<dbReference type="OrthoDB" id="9805022at2"/>
<feature type="transmembrane region" description="Helical" evidence="1">
    <location>
        <begin position="135"/>
        <end position="154"/>
    </location>
</feature>
<evidence type="ECO:0000259" key="2">
    <source>
        <dbReference type="PROSITE" id="PS50801"/>
    </source>
</evidence>
<dbReference type="GO" id="GO:0005548">
    <property type="term" value="F:phospholipid transporter activity"/>
    <property type="evidence" value="ECO:0007669"/>
    <property type="project" value="TreeGrafter"/>
</dbReference>
<dbReference type="Gene3D" id="3.30.750.24">
    <property type="entry name" value="STAS domain"/>
    <property type="match status" value="1"/>
</dbReference>
<name>A0A285R5R1_9HYPH</name>
<keyword evidence="1" id="KW-1133">Transmembrane helix</keyword>
<protein>
    <submittedName>
        <fullName evidence="3">Phospholipid/cholesterol/gamma-HCH transport system permease protein</fullName>
    </submittedName>
</protein>
<dbReference type="InterPro" id="IPR058548">
    <property type="entry name" value="MlaB-like_STAS"/>
</dbReference>
<feature type="transmembrane region" description="Helical" evidence="1">
    <location>
        <begin position="210"/>
        <end position="230"/>
    </location>
</feature>
<dbReference type="AlphaFoldDB" id="A0A285R5R1"/>
<dbReference type="InterPro" id="IPR030802">
    <property type="entry name" value="Permease_MalE"/>
</dbReference>
<evidence type="ECO:0000256" key="1">
    <source>
        <dbReference type="SAM" id="Phobius"/>
    </source>
</evidence>
<keyword evidence="4" id="KW-1185">Reference proteome</keyword>
<dbReference type="RefSeq" id="WP_097173577.1">
    <property type="nucleotide sequence ID" value="NZ_OBML01000001.1"/>
</dbReference>
<dbReference type="Pfam" id="PF02405">
    <property type="entry name" value="MlaE"/>
    <property type="match status" value="1"/>
</dbReference>
<gene>
    <name evidence="3" type="ORF">SAMN05421512_101122</name>
</gene>
<dbReference type="GO" id="GO:0043190">
    <property type="term" value="C:ATP-binding cassette (ABC) transporter complex"/>
    <property type="evidence" value="ECO:0007669"/>
    <property type="project" value="InterPro"/>
</dbReference>
<dbReference type="CDD" id="cd07043">
    <property type="entry name" value="STAS_anti-anti-sigma_factors"/>
    <property type="match status" value="1"/>
</dbReference>